<sequence>MEWYSIIEHTFPITLRVGDFVLDNYSVTNYGINDLATGFHIKQLLEDLEKENNQLVDLIISVGQKEATSIRDYELLLKIKAILEYQDYIQFLNSEESKVVLKKFYCLLDNQDIEAELIKRKIIKFINIHSIKIFTDADYDIKSETLKLCIAYTGGIKVWNEIIETADDFLMMYKFDDLYKVIHSTELKSKLINKILFPLKLRAYEKQIEISIRIKNAFKEIYLKFLEEIVLFLESKEFINASNIGQVKLMKDILGSRILGLHGEIKIKKRLESAEKILDDSLQNNRLQIEATSKEYSDLESVCRNFKEKFYYLTYMEFFPLYQLMQYESEEKGLLDFISYMNGINHEKYGKASFSLKFNQFKMQMVVNTMYLMATYKDSFWEELIIYAEEIQDFTGLSAFLKDDLTKIKKLFNDQEYFLASLYMTLLIERILRELYLKLTYDVAGIFKEASFTLGEMLNFTSSPEINKLRLLFSKEELETIEYFLTNKEYGMNLRNRLAHYNINSEEVDITHFSIIMHIFIFILVKIDYQGLAFDNEKPHLDVMG</sequence>
<dbReference type="Pfam" id="PF13910">
    <property type="entry name" value="DUF4209"/>
    <property type="match status" value="1"/>
</dbReference>
<keyword evidence="3" id="KW-1185">Reference proteome</keyword>
<reference evidence="3" key="1">
    <citation type="journal article" date="2019" name="Int. J. Syst. Evol. Microbiol.">
        <title>The Global Catalogue of Microorganisms (GCM) 10K type strain sequencing project: providing services to taxonomists for standard genome sequencing and annotation.</title>
        <authorList>
            <consortium name="The Broad Institute Genomics Platform"/>
            <consortium name="The Broad Institute Genome Sequencing Center for Infectious Disease"/>
            <person name="Wu L."/>
            <person name="Ma J."/>
        </authorList>
    </citation>
    <scope>NUCLEOTIDE SEQUENCE [LARGE SCALE GENOMIC DNA]</scope>
    <source>
        <strain evidence="3">TISTR 2241</strain>
    </source>
</reference>
<dbReference type="RefSeq" id="WP_141191814.1">
    <property type="nucleotide sequence ID" value="NZ_JBHUMR010000007.1"/>
</dbReference>
<comment type="caution">
    <text evidence="2">The sequence shown here is derived from an EMBL/GenBank/DDBJ whole genome shotgun (WGS) entry which is preliminary data.</text>
</comment>
<evidence type="ECO:0000259" key="1">
    <source>
        <dbReference type="Pfam" id="PF13910"/>
    </source>
</evidence>
<proteinExistence type="predicted"/>
<gene>
    <name evidence="2" type="ORF">ACFSTF_04230</name>
</gene>
<feature type="domain" description="DUF4209" evidence="1">
    <location>
        <begin position="428"/>
        <end position="521"/>
    </location>
</feature>
<evidence type="ECO:0000313" key="2">
    <source>
        <dbReference type="EMBL" id="MFD2616521.1"/>
    </source>
</evidence>
<dbReference type="Proteomes" id="UP001597458">
    <property type="component" value="Unassembled WGS sequence"/>
</dbReference>
<organism evidence="2 3">
    <name type="scientific">Terrilactibacillus laevilacticus</name>
    <dbReference type="NCBI Taxonomy" id="1380157"/>
    <lineage>
        <taxon>Bacteria</taxon>
        <taxon>Bacillati</taxon>
        <taxon>Bacillota</taxon>
        <taxon>Bacilli</taxon>
        <taxon>Bacillales</taxon>
        <taxon>Bacillaceae</taxon>
        <taxon>Terrilactibacillus</taxon>
    </lineage>
</organism>
<evidence type="ECO:0000313" key="3">
    <source>
        <dbReference type="Proteomes" id="UP001597458"/>
    </source>
</evidence>
<dbReference type="InterPro" id="IPR025209">
    <property type="entry name" value="DUF4209"/>
</dbReference>
<name>A0ABW5PNT3_9BACI</name>
<dbReference type="EMBL" id="JBHUMR010000007">
    <property type="protein sequence ID" value="MFD2616521.1"/>
    <property type="molecule type" value="Genomic_DNA"/>
</dbReference>
<protein>
    <submittedName>
        <fullName evidence="2">DUF4209 domain-containing protein</fullName>
    </submittedName>
</protein>
<accession>A0ABW5PNT3</accession>